<comment type="cofactor">
    <cofactor evidence="1">
        <name>a divalent metal cation</name>
        <dbReference type="ChEBI" id="CHEBI:60240"/>
    </cofactor>
</comment>
<protein>
    <recommendedName>
        <fullName evidence="7">Myb/SANT-like domain-containing protein</fullName>
    </recommendedName>
</protein>
<dbReference type="AlphaFoldDB" id="M8CUY8"/>
<evidence type="ECO:0008006" key="7">
    <source>
        <dbReference type="Google" id="ProtNLM"/>
    </source>
</evidence>
<evidence type="ECO:0000313" key="6">
    <source>
        <dbReference type="EnsemblPlants" id="EMT27621"/>
    </source>
</evidence>
<keyword evidence="2" id="KW-0479">Metal-binding</keyword>
<evidence type="ECO:0000259" key="5">
    <source>
        <dbReference type="Pfam" id="PF26138"/>
    </source>
</evidence>
<dbReference type="PANTHER" id="PTHR47851">
    <property type="entry name" value="OS06G0588700 PROTEIN-RELATED"/>
    <property type="match status" value="1"/>
</dbReference>
<dbReference type="Pfam" id="PF12776">
    <property type="entry name" value="Myb_DNA-bind_3"/>
    <property type="match status" value="1"/>
</dbReference>
<feature type="domain" description="DDE Tnp4" evidence="4">
    <location>
        <begin position="402"/>
        <end position="494"/>
    </location>
</feature>
<evidence type="ECO:0000256" key="2">
    <source>
        <dbReference type="ARBA" id="ARBA00022723"/>
    </source>
</evidence>
<evidence type="ECO:0000256" key="1">
    <source>
        <dbReference type="ARBA" id="ARBA00001968"/>
    </source>
</evidence>
<accession>M8CUY8</accession>
<dbReference type="GO" id="GO:0046872">
    <property type="term" value="F:metal ion binding"/>
    <property type="evidence" value="ECO:0007669"/>
    <property type="project" value="UniProtKB-KW"/>
</dbReference>
<organism evidence="6">
    <name type="scientific">Aegilops tauschii</name>
    <name type="common">Tausch's goatgrass</name>
    <name type="synonym">Aegilops squarrosa</name>
    <dbReference type="NCBI Taxonomy" id="37682"/>
    <lineage>
        <taxon>Eukaryota</taxon>
        <taxon>Viridiplantae</taxon>
        <taxon>Streptophyta</taxon>
        <taxon>Embryophyta</taxon>
        <taxon>Tracheophyta</taxon>
        <taxon>Spermatophyta</taxon>
        <taxon>Magnoliopsida</taxon>
        <taxon>Liliopsida</taxon>
        <taxon>Poales</taxon>
        <taxon>Poaceae</taxon>
        <taxon>BOP clade</taxon>
        <taxon>Pooideae</taxon>
        <taxon>Triticodae</taxon>
        <taxon>Triticeae</taxon>
        <taxon>Triticinae</taxon>
        <taxon>Aegilops</taxon>
    </lineage>
</organism>
<dbReference type="Pfam" id="PF26138">
    <property type="entry name" value="DUF8040"/>
    <property type="match status" value="1"/>
</dbReference>
<evidence type="ECO:0000259" key="4">
    <source>
        <dbReference type="Pfam" id="PF13359"/>
    </source>
</evidence>
<dbReference type="InterPro" id="IPR058353">
    <property type="entry name" value="DUF8040"/>
</dbReference>
<evidence type="ECO:0000259" key="3">
    <source>
        <dbReference type="Pfam" id="PF12776"/>
    </source>
</evidence>
<feature type="domain" description="DUF8040" evidence="5">
    <location>
        <begin position="271"/>
        <end position="364"/>
    </location>
</feature>
<dbReference type="EnsemblPlants" id="EMT27621">
    <property type="protein sequence ID" value="EMT27621"/>
    <property type="gene ID" value="F775_23121"/>
</dbReference>
<proteinExistence type="predicted"/>
<dbReference type="InterPro" id="IPR024752">
    <property type="entry name" value="Myb/SANT-like_dom"/>
</dbReference>
<dbReference type="PANTHER" id="PTHR47851:SF5">
    <property type="entry name" value="MYB_SANT-LIKE DOMAIN-CONTAINING PROTEIN"/>
    <property type="match status" value="1"/>
</dbReference>
<sequence length="553" mass="62722">MTAEWDEENTRIVTNLMVTQVRAGNRPNKILTPSAFEEVALQFKVRTGLDYTSNQMKNKWDKLKADYALFKKLKLKETGGGWDFVLNTIKQDKEWWKKAKIDLKGCGKFQKRGLRNEENLSIMFEDITSDGSNHWNPSTGIPPSSSAAIPDTIDIEAITDVDLLEDPQVPPSPAMPPSPFVPSTKKRLGKTIDDKHKKPRTAQVMQDEITQIKIIAKESQETVQSFIKNDDATSVASTMNEVLALGILEGATKIVGKYCSSWIMKNEPKKSILTGFGWLQETIGTPGETFTMFRMKTRVFFELHDLLVKDYGLGYSPFVSSYESLAMFLWTLGGCESNRRTQNRFKHSPDTIHRKFHEVLHCVVRMSCHYLKPKDPNFHIVHQRILGDKRAYPHMKDCIGAIDGTHIRASIPEDKQIRYIGRTVAVTQNVMAICDFDMHFTYASIGQPGSMHDTSVLFHAMHADKATFPHPPKDKYYLVDAGYPNRKGHLAPSQEDIHFVRCDKDPDYVPTIPERYKKFVVPSHASDTSTTAENGEDMDVFRQELATAIALSW</sequence>
<dbReference type="Pfam" id="PF13359">
    <property type="entry name" value="DDE_Tnp_4"/>
    <property type="match status" value="1"/>
</dbReference>
<feature type="domain" description="Myb/SANT-like" evidence="3">
    <location>
        <begin position="4"/>
        <end position="98"/>
    </location>
</feature>
<reference evidence="6" key="1">
    <citation type="submission" date="2015-06" db="UniProtKB">
        <authorList>
            <consortium name="EnsemblPlants"/>
        </authorList>
    </citation>
    <scope>IDENTIFICATION</scope>
</reference>
<dbReference type="InterPro" id="IPR027806">
    <property type="entry name" value="HARBI1_dom"/>
</dbReference>
<name>M8CUY8_AEGTA</name>